<evidence type="ECO:0000256" key="2">
    <source>
        <dbReference type="ARBA" id="ARBA00007732"/>
    </source>
</evidence>
<dbReference type="GO" id="GO:0005789">
    <property type="term" value="C:endoplasmic reticulum membrane"/>
    <property type="evidence" value="ECO:0007669"/>
    <property type="project" value="UniProtKB-SubCell"/>
</dbReference>
<name>A0A0R3RTI2_9BILA</name>
<feature type="domain" description="Golgin subfamily A member 7/ERF4" evidence="7">
    <location>
        <begin position="18"/>
        <end position="129"/>
    </location>
</feature>
<proteinExistence type="inferred from homology"/>
<sequence length="159" mass="17902">MNSRADEVRVLLNTCNKIFVQRDYSKGLGVQFETTFPGALEGRISEQAWAYTITTLNSYYTKAEEVCCATVLETLTGCLSCYISRLFVKTQYEKSLMEINRFLAEQNTNVYLPSGVHLTDPIQRGLRVFEISLIQTSPALHQSDVTPEANYALGLDETN</sequence>
<dbReference type="InterPro" id="IPR051371">
    <property type="entry name" value="Ras_palmitoyltransferase"/>
</dbReference>
<evidence type="ECO:0000259" key="7">
    <source>
        <dbReference type="Pfam" id="PF10256"/>
    </source>
</evidence>
<evidence type="ECO:0000256" key="5">
    <source>
        <dbReference type="ARBA" id="ARBA00022824"/>
    </source>
</evidence>
<evidence type="ECO:0000313" key="9">
    <source>
        <dbReference type="WBParaSite" id="EEL_0000526601-mRNA-1"/>
    </source>
</evidence>
<comment type="subcellular location">
    <subcellularLocation>
        <location evidence="1">Endoplasmic reticulum membrane</location>
        <topology evidence="1">Peripheral membrane protein</topology>
    </subcellularLocation>
</comment>
<keyword evidence="5" id="KW-0256">Endoplasmic reticulum</keyword>
<dbReference type="InterPro" id="IPR019383">
    <property type="entry name" value="Golgin_A_7/ERF4"/>
</dbReference>
<dbReference type="WBParaSite" id="EEL_0000526601-mRNA-1">
    <property type="protein sequence ID" value="EEL_0000526601-mRNA-1"/>
    <property type="gene ID" value="EEL_0000526601"/>
</dbReference>
<dbReference type="PANTHER" id="PTHR13254:SF0">
    <property type="entry name" value="GOLGIN SUBFAMILY A MEMBER 7_ERF4 DOMAIN-CONTAINING PROTEIN"/>
    <property type="match status" value="1"/>
</dbReference>
<keyword evidence="8" id="KW-1185">Reference proteome</keyword>
<accession>A0A0R3RTI2</accession>
<dbReference type="AlphaFoldDB" id="A0A0R3RTI2"/>
<dbReference type="Pfam" id="PF10256">
    <property type="entry name" value="Erf4"/>
    <property type="match status" value="1"/>
</dbReference>
<evidence type="ECO:0000256" key="3">
    <source>
        <dbReference type="ARBA" id="ARBA00011396"/>
    </source>
</evidence>
<dbReference type="PANTHER" id="PTHR13254">
    <property type="entry name" value="GOLGI AUTOANTIGEN, GOLGIN SUBFAMILY A, 7"/>
    <property type="match status" value="1"/>
</dbReference>
<keyword evidence="6" id="KW-0472">Membrane</keyword>
<evidence type="ECO:0000256" key="1">
    <source>
        <dbReference type="ARBA" id="ARBA00004406"/>
    </source>
</evidence>
<comment type="subunit">
    <text evidence="3">Interacts with ERF2.</text>
</comment>
<evidence type="ECO:0000313" key="8">
    <source>
        <dbReference type="Proteomes" id="UP000050640"/>
    </source>
</evidence>
<evidence type="ECO:0000256" key="6">
    <source>
        <dbReference type="ARBA" id="ARBA00023136"/>
    </source>
</evidence>
<dbReference type="Proteomes" id="UP000050640">
    <property type="component" value="Unplaced"/>
</dbReference>
<dbReference type="STRING" id="1147741.A0A0R3RTI2"/>
<comment type="similarity">
    <text evidence="2">Belongs to the ERF4 family.</text>
</comment>
<dbReference type="GO" id="GO:0002178">
    <property type="term" value="C:palmitoyltransferase complex"/>
    <property type="evidence" value="ECO:0007669"/>
    <property type="project" value="TreeGrafter"/>
</dbReference>
<dbReference type="GO" id="GO:0006612">
    <property type="term" value="P:protein targeting to membrane"/>
    <property type="evidence" value="ECO:0007669"/>
    <property type="project" value="TreeGrafter"/>
</dbReference>
<protein>
    <recommendedName>
        <fullName evidence="4">Ras modification protein ERF4</fullName>
    </recommendedName>
</protein>
<organism evidence="8 9">
    <name type="scientific">Elaeophora elaphi</name>
    <dbReference type="NCBI Taxonomy" id="1147741"/>
    <lineage>
        <taxon>Eukaryota</taxon>
        <taxon>Metazoa</taxon>
        <taxon>Ecdysozoa</taxon>
        <taxon>Nematoda</taxon>
        <taxon>Chromadorea</taxon>
        <taxon>Rhabditida</taxon>
        <taxon>Spirurina</taxon>
        <taxon>Spiruromorpha</taxon>
        <taxon>Filarioidea</taxon>
        <taxon>Onchocercidae</taxon>
        <taxon>Elaeophora</taxon>
    </lineage>
</organism>
<reference evidence="9" key="1">
    <citation type="submission" date="2017-02" db="UniProtKB">
        <authorList>
            <consortium name="WormBaseParasite"/>
        </authorList>
    </citation>
    <scope>IDENTIFICATION</scope>
</reference>
<evidence type="ECO:0000256" key="4">
    <source>
        <dbReference type="ARBA" id="ARBA00018463"/>
    </source>
</evidence>